<dbReference type="Proteomes" id="UP000176650">
    <property type="component" value="Unassembled WGS sequence"/>
</dbReference>
<dbReference type="GO" id="GO:0003755">
    <property type="term" value="F:peptidyl-prolyl cis-trans isomerase activity"/>
    <property type="evidence" value="ECO:0007669"/>
    <property type="project" value="UniProtKB-UniRule"/>
</dbReference>
<comment type="caution">
    <text evidence="13">The sequence shown here is derived from an EMBL/GenBank/DDBJ whole genome shotgun (WGS) entry which is preliminary data.</text>
</comment>
<dbReference type="GO" id="GO:0005737">
    <property type="term" value="C:cytoplasm"/>
    <property type="evidence" value="ECO:0007669"/>
    <property type="project" value="UniProtKB-SubCell"/>
</dbReference>
<dbReference type="InterPro" id="IPR008880">
    <property type="entry name" value="Trigger_fac_C"/>
</dbReference>
<evidence type="ECO:0000256" key="1">
    <source>
        <dbReference type="ARBA" id="ARBA00000971"/>
    </source>
</evidence>
<evidence type="ECO:0000256" key="3">
    <source>
        <dbReference type="ARBA" id="ARBA00013194"/>
    </source>
</evidence>
<evidence type="ECO:0000256" key="4">
    <source>
        <dbReference type="ARBA" id="ARBA00016902"/>
    </source>
</evidence>
<dbReference type="InterPro" id="IPR008881">
    <property type="entry name" value="Trigger_fac_ribosome-bd_bac"/>
</dbReference>
<accession>A0A1F5BUC3</accession>
<dbReference type="HAMAP" id="MF_00303">
    <property type="entry name" value="Trigger_factor_Tig"/>
    <property type="match status" value="1"/>
</dbReference>
<dbReference type="InterPro" id="IPR046357">
    <property type="entry name" value="PPIase_dom_sf"/>
</dbReference>
<dbReference type="InterPro" id="IPR027304">
    <property type="entry name" value="Trigger_fact/SurA_dom_sf"/>
</dbReference>
<dbReference type="SUPFAM" id="SSF102735">
    <property type="entry name" value="Trigger factor ribosome-binding domain"/>
    <property type="match status" value="1"/>
</dbReference>
<keyword evidence="5 9" id="KW-0697">Rotamase</keyword>
<evidence type="ECO:0000256" key="7">
    <source>
        <dbReference type="ARBA" id="ARBA00023235"/>
    </source>
</evidence>
<keyword evidence="9 11" id="KW-0131">Cell cycle</keyword>
<evidence type="ECO:0000256" key="11">
    <source>
        <dbReference type="RuleBase" id="RU003914"/>
    </source>
</evidence>
<dbReference type="GO" id="GO:0044183">
    <property type="term" value="F:protein folding chaperone"/>
    <property type="evidence" value="ECO:0007669"/>
    <property type="project" value="TreeGrafter"/>
</dbReference>
<dbReference type="SUPFAM" id="SSF54534">
    <property type="entry name" value="FKBP-like"/>
    <property type="match status" value="1"/>
</dbReference>
<evidence type="ECO:0000256" key="9">
    <source>
        <dbReference type="HAMAP-Rule" id="MF_00303"/>
    </source>
</evidence>
<comment type="function">
    <text evidence="9">Involved in protein export. Acts as a chaperone by maintaining the newly synthesized protein in an open conformation. Functions as a peptidyl-prolyl cis-trans isomerase.</text>
</comment>
<dbReference type="AlphaFoldDB" id="A0A1F5BUC3"/>
<dbReference type="GO" id="GO:0015031">
    <property type="term" value="P:protein transport"/>
    <property type="evidence" value="ECO:0007669"/>
    <property type="project" value="UniProtKB-UniRule"/>
</dbReference>
<dbReference type="Pfam" id="PF00254">
    <property type="entry name" value="FKBP_C"/>
    <property type="match status" value="1"/>
</dbReference>
<dbReference type="InterPro" id="IPR001179">
    <property type="entry name" value="PPIase_FKBP_dom"/>
</dbReference>
<dbReference type="EC" id="5.2.1.8" evidence="3 9"/>
<evidence type="ECO:0000256" key="8">
    <source>
        <dbReference type="ARBA" id="ARBA00029986"/>
    </source>
</evidence>
<gene>
    <name evidence="9" type="primary">tig</name>
    <name evidence="13" type="ORF">A2988_01855</name>
</gene>
<dbReference type="GO" id="GO:0051083">
    <property type="term" value="P:'de novo' cotranslational protein folding"/>
    <property type="evidence" value="ECO:0007669"/>
    <property type="project" value="TreeGrafter"/>
</dbReference>
<protein>
    <recommendedName>
        <fullName evidence="4 9">Trigger factor</fullName>
        <shortName evidence="9">TF</shortName>
        <ecNumber evidence="3 9">5.2.1.8</ecNumber>
    </recommendedName>
    <alternativeName>
        <fullName evidence="8 9">PPIase</fullName>
    </alternativeName>
</protein>
<evidence type="ECO:0000256" key="2">
    <source>
        <dbReference type="ARBA" id="ARBA00005464"/>
    </source>
</evidence>
<dbReference type="Pfam" id="PF05698">
    <property type="entry name" value="Trigger_C"/>
    <property type="match status" value="1"/>
</dbReference>
<dbReference type="Gene3D" id="3.30.70.1050">
    <property type="entry name" value="Trigger factor ribosome-binding domain"/>
    <property type="match status" value="1"/>
</dbReference>
<dbReference type="STRING" id="1797298.A2988_01855"/>
<dbReference type="SUPFAM" id="SSF109998">
    <property type="entry name" value="Triger factor/SurA peptide-binding domain-like"/>
    <property type="match status" value="1"/>
</dbReference>
<evidence type="ECO:0000256" key="6">
    <source>
        <dbReference type="ARBA" id="ARBA00023186"/>
    </source>
</evidence>
<dbReference type="EMBL" id="MEYS01000002">
    <property type="protein sequence ID" value="OGD34199.1"/>
    <property type="molecule type" value="Genomic_DNA"/>
</dbReference>
<proteinExistence type="inferred from homology"/>
<comment type="catalytic activity">
    <reaction evidence="1 9 10">
        <text>[protein]-peptidylproline (omega=180) = [protein]-peptidylproline (omega=0)</text>
        <dbReference type="Rhea" id="RHEA:16237"/>
        <dbReference type="Rhea" id="RHEA-COMP:10747"/>
        <dbReference type="Rhea" id="RHEA-COMP:10748"/>
        <dbReference type="ChEBI" id="CHEBI:83833"/>
        <dbReference type="ChEBI" id="CHEBI:83834"/>
        <dbReference type="EC" id="5.2.1.8"/>
    </reaction>
</comment>
<dbReference type="GO" id="GO:0043335">
    <property type="term" value="P:protein unfolding"/>
    <property type="evidence" value="ECO:0007669"/>
    <property type="project" value="TreeGrafter"/>
</dbReference>
<sequence length="425" mass="47768">MEGVTVKKLPKSQMLFEVALPEGAVSAEMPRAAEALSHKLDIKGFRKGKVPQDILEKQVGKARLFEEAGYIAIEKTYKAIFKEHDLNPVGSPKVEIKKCAPGNPLLFSITIALVPEVVLPDYHALAKKALADKKTPELKPEEVQETLAHIQKSRRKEVLVLRPAKKGDLAELDFTVRIAGVKLDGGDSRNHPMILGESKFIPGFEEHIEGMQAKEEKIFSLKVPEDYYQEQLRGKLLDFTVTLNAVYELTLPPLDDAFAKSLGAFETFEALGKDIAENIRKEKEAKEKERIRKLFAEEAAGKATIDLPDMLVDQETNKMISELEASVAREEVDFASYLSGIKKTRDDLKKEFRAGAEVRVRVALILAEIARKENIELDEKEVEAQTEQVLARYDEARKADVDKRLLKQYVSSIMKNEKVFTLLNV</sequence>
<keyword evidence="6 9" id="KW-0143">Chaperone</keyword>
<evidence type="ECO:0000313" key="13">
    <source>
        <dbReference type="EMBL" id="OGD34199.1"/>
    </source>
</evidence>
<evidence type="ECO:0000259" key="12">
    <source>
        <dbReference type="PROSITE" id="PS50059"/>
    </source>
</evidence>
<keyword evidence="9 11" id="KW-0132">Cell division</keyword>
<evidence type="ECO:0000256" key="10">
    <source>
        <dbReference type="PROSITE-ProRule" id="PRU00277"/>
    </source>
</evidence>
<reference evidence="13 14" key="1">
    <citation type="journal article" date="2016" name="Nat. Commun.">
        <title>Thousands of microbial genomes shed light on interconnected biogeochemical processes in an aquifer system.</title>
        <authorList>
            <person name="Anantharaman K."/>
            <person name="Brown C.T."/>
            <person name="Hug L.A."/>
            <person name="Sharon I."/>
            <person name="Castelle C.J."/>
            <person name="Probst A.J."/>
            <person name="Thomas B.C."/>
            <person name="Singh A."/>
            <person name="Wilkins M.J."/>
            <person name="Karaoz U."/>
            <person name="Brodie E.L."/>
            <person name="Williams K.H."/>
            <person name="Hubbard S.S."/>
            <person name="Banfield J.F."/>
        </authorList>
    </citation>
    <scope>NUCLEOTIDE SEQUENCE [LARGE SCALE GENOMIC DNA]</scope>
</reference>
<dbReference type="Gene3D" id="3.10.50.40">
    <property type="match status" value="1"/>
</dbReference>
<feature type="domain" description="PPIase FKBP-type" evidence="12">
    <location>
        <begin position="167"/>
        <end position="255"/>
    </location>
</feature>
<evidence type="ECO:0000256" key="5">
    <source>
        <dbReference type="ARBA" id="ARBA00023110"/>
    </source>
</evidence>
<dbReference type="Gene3D" id="1.10.3120.10">
    <property type="entry name" value="Trigger factor, C-terminal domain"/>
    <property type="match status" value="1"/>
</dbReference>
<dbReference type="Pfam" id="PF05697">
    <property type="entry name" value="Trigger_N"/>
    <property type="match status" value="1"/>
</dbReference>
<dbReference type="NCBIfam" id="TIGR00115">
    <property type="entry name" value="tig"/>
    <property type="match status" value="1"/>
</dbReference>
<keyword evidence="7 9" id="KW-0413">Isomerase</keyword>
<dbReference type="GO" id="GO:0051301">
    <property type="term" value="P:cell division"/>
    <property type="evidence" value="ECO:0007669"/>
    <property type="project" value="UniProtKB-KW"/>
</dbReference>
<dbReference type="PANTHER" id="PTHR30560">
    <property type="entry name" value="TRIGGER FACTOR CHAPERONE AND PEPTIDYL-PROLYL CIS/TRANS ISOMERASE"/>
    <property type="match status" value="1"/>
</dbReference>
<organism evidence="13 14">
    <name type="scientific">Candidatus Azambacteria bacterium RIFCSPLOWO2_01_FULL_46_25</name>
    <dbReference type="NCBI Taxonomy" id="1797298"/>
    <lineage>
        <taxon>Bacteria</taxon>
        <taxon>Candidatus Azamiibacteriota</taxon>
    </lineage>
</organism>
<evidence type="ECO:0000313" key="14">
    <source>
        <dbReference type="Proteomes" id="UP000176650"/>
    </source>
</evidence>
<comment type="domain">
    <text evidence="9">Consists of 3 domains; the N-terminus binds the ribosome, the middle domain has PPIase activity, while the C-terminus has intrinsic chaperone activity on its own.</text>
</comment>
<dbReference type="PANTHER" id="PTHR30560:SF3">
    <property type="entry name" value="TRIGGER FACTOR-LIKE PROTEIN TIG, CHLOROPLASTIC"/>
    <property type="match status" value="1"/>
</dbReference>
<dbReference type="PROSITE" id="PS50059">
    <property type="entry name" value="FKBP_PPIASE"/>
    <property type="match status" value="1"/>
</dbReference>
<dbReference type="InterPro" id="IPR005215">
    <property type="entry name" value="Trig_fac"/>
</dbReference>
<dbReference type="PIRSF" id="PIRSF003095">
    <property type="entry name" value="Trigger_factor"/>
    <property type="match status" value="1"/>
</dbReference>
<name>A0A1F5BUC3_9BACT</name>
<dbReference type="GO" id="GO:0043022">
    <property type="term" value="F:ribosome binding"/>
    <property type="evidence" value="ECO:0007669"/>
    <property type="project" value="TreeGrafter"/>
</dbReference>
<keyword evidence="9" id="KW-0963">Cytoplasm</keyword>
<dbReference type="InterPro" id="IPR037041">
    <property type="entry name" value="Trigger_fac_C_sf"/>
</dbReference>
<dbReference type="InterPro" id="IPR036611">
    <property type="entry name" value="Trigger_fac_ribosome-bd_sf"/>
</dbReference>
<comment type="subcellular location">
    <subcellularLocation>
        <location evidence="9">Cytoplasm</location>
    </subcellularLocation>
    <text evidence="9">About half TF is bound to the ribosome near the polypeptide exit tunnel while the other half is free in the cytoplasm.</text>
</comment>
<comment type="similarity">
    <text evidence="2 9 11">Belongs to the FKBP-type PPIase family. Tig subfamily.</text>
</comment>